<reference evidence="2" key="1">
    <citation type="journal article" date="2015" name="Nat. Genet.">
        <title>The genome and transcriptome of the zoonotic hookworm Ancylostoma ceylanicum identify infection-specific gene families.</title>
        <authorList>
            <person name="Schwarz E.M."/>
            <person name="Hu Y."/>
            <person name="Antoshechkin I."/>
            <person name="Miller M.M."/>
            <person name="Sternberg P.W."/>
            <person name="Aroian R.V."/>
        </authorList>
    </citation>
    <scope>NUCLEOTIDE SEQUENCE</scope>
    <source>
        <strain evidence="2">HY135</strain>
    </source>
</reference>
<dbReference type="Proteomes" id="UP000024635">
    <property type="component" value="Unassembled WGS sequence"/>
</dbReference>
<organism evidence="1 2">
    <name type="scientific">Ancylostoma ceylanicum</name>
    <dbReference type="NCBI Taxonomy" id="53326"/>
    <lineage>
        <taxon>Eukaryota</taxon>
        <taxon>Metazoa</taxon>
        <taxon>Ecdysozoa</taxon>
        <taxon>Nematoda</taxon>
        <taxon>Chromadorea</taxon>
        <taxon>Rhabditida</taxon>
        <taxon>Rhabditina</taxon>
        <taxon>Rhabditomorpha</taxon>
        <taxon>Strongyloidea</taxon>
        <taxon>Ancylostomatidae</taxon>
        <taxon>Ancylostomatinae</taxon>
        <taxon>Ancylostoma</taxon>
    </lineage>
</organism>
<evidence type="ECO:0000313" key="2">
    <source>
        <dbReference type="Proteomes" id="UP000024635"/>
    </source>
</evidence>
<keyword evidence="2" id="KW-1185">Reference proteome</keyword>
<protein>
    <submittedName>
        <fullName evidence="1">Uncharacterized protein</fullName>
    </submittedName>
</protein>
<accession>A0A016UTS8</accession>
<gene>
    <name evidence="1" type="primary">Acey_s0026.g1402</name>
    <name evidence="1" type="ORF">Y032_0026g1402</name>
</gene>
<name>A0A016UTS8_9BILA</name>
<evidence type="ECO:0000313" key="1">
    <source>
        <dbReference type="EMBL" id="EYC18849.1"/>
    </source>
</evidence>
<comment type="caution">
    <text evidence="1">The sequence shown here is derived from an EMBL/GenBank/DDBJ whole genome shotgun (WGS) entry which is preliminary data.</text>
</comment>
<dbReference type="AlphaFoldDB" id="A0A016UTS8"/>
<proteinExistence type="predicted"/>
<sequence>MRKDTSSKVRTLDIGYARIHSQGFSMKTDQRGMKFSMKRTCGRREALNVCDCDATSLYSSSYRRARVSRTSHESSINWP</sequence>
<dbReference type="EMBL" id="JARK01001362">
    <property type="protein sequence ID" value="EYC18849.1"/>
    <property type="molecule type" value="Genomic_DNA"/>
</dbReference>